<evidence type="ECO:0000313" key="2">
    <source>
        <dbReference type="EMBL" id="KAI7726667.1"/>
    </source>
</evidence>
<sequence>MDFVVPLKKSGVMSLVMLSKLFLATTKKPLEMSRERIEGQCSSCYDGFVSCTGDNGTPMSRMTNAMETPSSQDGELQ</sequence>
<feature type="region of interest" description="Disordered" evidence="1">
    <location>
        <begin position="57"/>
        <end position="77"/>
    </location>
</feature>
<accession>A0AAD5BNK0</accession>
<keyword evidence="3" id="KW-1185">Reference proteome</keyword>
<name>A0AAD5BNK0_AMBAR</name>
<organism evidence="2 3">
    <name type="scientific">Ambrosia artemisiifolia</name>
    <name type="common">Common ragweed</name>
    <dbReference type="NCBI Taxonomy" id="4212"/>
    <lineage>
        <taxon>Eukaryota</taxon>
        <taxon>Viridiplantae</taxon>
        <taxon>Streptophyta</taxon>
        <taxon>Embryophyta</taxon>
        <taxon>Tracheophyta</taxon>
        <taxon>Spermatophyta</taxon>
        <taxon>Magnoliopsida</taxon>
        <taxon>eudicotyledons</taxon>
        <taxon>Gunneridae</taxon>
        <taxon>Pentapetalae</taxon>
        <taxon>asterids</taxon>
        <taxon>campanulids</taxon>
        <taxon>Asterales</taxon>
        <taxon>Asteraceae</taxon>
        <taxon>Asteroideae</taxon>
        <taxon>Heliantheae alliance</taxon>
        <taxon>Heliantheae</taxon>
        <taxon>Ambrosia</taxon>
    </lineage>
</organism>
<comment type="caution">
    <text evidence="2">The sequence shown here is derived from an EMBL/GenBank/DDBJ whole genome shotgun (WGS) entry which is preliminary data.</text>
</comment>
<reference evidence="2" key="1">
    <citation type="submission" date="2022-06" db="EMBL/GenBank/DDBJ databases">
        <title>Uncovering the hologenomic basis of an extraordinary plant invasion.</title>
        <authorList>
            <person name="Bieker V.C."/>
            <person name="Martin M.D."/>
            <person name="Gilbert T."/>
            <person name="Hodgins K."/>
            <person name="Battlay P."/>
            <person name="Petersen B."/>
            <person name="Wilson J."/>
        </authorList>
    </citation>
    <scope>NUCLEOTIDE SEQUENCE</scope>
    <source>
        <strain evidence="2">AA19_3_7</strain>
        <tissue evidence="2">Leaf</tissue>
    </source>
</reference>
<evidence type="ECO:0000313" key="3">
    <source>
        <dbReference type="Proteomes" id="UP001206925"/>
    </source>
</evidence>
<dbReference type="Proteomes" id="UP001206925">
    <property type="component" value="Unassembled WGS sequence"/>
</dbReference>
<gene>
    <name evidence="2" type="ORF">M8C21_020691</name>
</gene>
<protein>
    <submittedName>
        <fullName evidence="2">Uncharacterized protein</fullName>
    </submittedName>
</protein>
<dbReference type="EMBL" id="JAMZMK010011609">
    <property type="protein sequence ID" value="KAI7726667.1"/>
    <property type="molecule type" value="Genomic_DNA"/>
</dbReference>
<evidence type="ECO:0000256" key="1">
    <source>
        <dbReference type="SAM" id="MobiDB-lite"/>
    </source>
</evidence>
<proteinExistence type="predicted"/>
<dbReference type="AlphaFoldDB" id="A0AAD5BNK0"/>